<dbReference type="EMBL" id="NBII01000001">
    <property type="protein sequence ID" value="PAV24379.1"/>
    <property type="molecule type" value="Genomic_DNA"/>
</dbReference>
<feature type="region of interest" description="Disordered" evidence="1">
    <location>
        <begin position="1"/>
        <end position="107"/>
    </location>
</feature>
<dbReference type="SMART" id="SM00671">
    <property type="entry name" value="SEL1"/>
    <property type="match status" value="3"/>
</dbReference>
<evidence type="ECO:0000313" key="3">
    <source>
        <dbReference type="Proteomes" id="UP000217199"/>
    </source>
</evidence>
<feature type="compositionally biased region" description="Polar residues" evidence="1">
    <location>
        <begin position="84"/>
        <end position="97"/>
    </location>
</feature>
<feature type="compositionally biased region" description="Low complexity" evidence="1">
    <location>
        <begin position="1"/>
        <end position="18"/>
    </location>
</feature>
<dbReference type="SUPFAM" id="SSF81901">
    <property type="entry name" value="HCP-like"/>
    <property type="match status" value="1"/>
</dbReference>
<dbReference type="GO" id="GO:0032153">
    <property type="term" value="C:cell division site"/>
    <property type="evidence" value="ECO:0007669"/>
    <property type="project" value="TreeGrafter"/>
</dbReference>
<accession>A0A286UXQ4</accession>
<feature type="compositionally biased region" description="Low complexity" evidence="1">
    <location>
        <begin position="171"/>
        <end position="182"/>
    </location>
</feature>
<protein>
    <submittedName>
        <fullName evidence="2">HCP</fullName>
    </submittedName>
</protein>
<dbReference type="OrthoDB" id="2148946at2759"/>
<proteinExistence type="predicted"/>
<dbReference type="PANTHER" id="PTHR43628">
    <property type="entry name" value="ACTIVATOR OF C KINASE PROTEIN 1-RELATED"/>
    <property type="match status" value="1"/>
</dbReference>
<name>A0A286UXQ4_9AGAM</name>
<dbReference type="Pfam" id="PF08238">
    <property type="entry name" value="Sel1"/>
    <property type="match status" value="3"/>
</dbReference>
<gene>
    <name evidence="2" type="ORF">PNOK_0144700</name>
</gene>
<dbReference type="InterPro" id="IPR052945">
    <property type="entry name" value="Mitotic_Regulator"/>
</dbReference>
<feature type="compositionally biased region" description="Low complexity" evidence="1">
    <location>
        <begin position="69"/>
        <end position="83"/>
    </location>
</feature>
<dbReference type="InParanoid" id="A0A286UXQ4"/>
<sequence length="358" mass="38560">MGPISPSGSMNSLGSSPSTPLRPQRSQENLYSGIEDSNDIGSEYMTPGRRSRSASPSATSPQGPIPALSQSSSSSSNSSHQQSPRTPQKQQGPVTLPSNPPDLRVRAGDTESVYSMYSYYQLDSASPSPSSPNFDHQGKATREEIRQPASVNMTSPKPQGSPSAGKSSHQPSPNSLPTNPTTADDFLALGIEHHEANRLTESAQCFEKSATLNGGHAVGMLMWGLTLRHGWGVPRDEPRAFKWLKRAAEHAVVDLQHGRTKSGRDAIKNELVLAVYEVGQCFFQGWGVPRDREMGVSYFQTAAQLGDPDAQQDLAFCLANGKGCKKDRKAAAKWYRAAAAQGASTVGLAWIYKPKYAD</sequence>
<feature type="compositionally biased region" description="Polar residues" evidence="1">
    <location>
        <begin position="149"/>
        <end position="170"/>
    </location>
</feature>
<dbReference type="AlphaFoldDB" id="A0A286UXQ4"/>
<keyword evidence="3" id="KW-1185">Reference proteome</keyword>
<organism evidence="2 3">
    <name type="scientific">Pyrrhoderma noxium</name>
    <dbReference type="NCBI Taxonomy" id="2282107"/>
    <lineage>
        <taxon>Eukaryota</taxon>
        <taxon>Fungi</taxon>
        <taxon>Dikarya</taxon>
        <taxon>Basidiomycota</taxon>
        <taxon>Agaricomycotina</taxon>
        <taxon>Agaricomycetes</taxon>
        <taxon>Hymenochaetales</taxon>
        <taxon>Hymenochaetaceae</taxon>
        <taxon>Pyrrhoderma</taxon>
    </lineage>
</organism>
<feature type="region of interest" description="Disordered" evidence="1">
    <location>
        <begin position="147"/>
        <end position="183"/>
    </location>
</feature>
<dbReference type="GO" id="GO:0010972">
    <property type="term" value="P:negative regulation of G2/M transition of mitotic cell cycle"/>
    <property type="evidence" value="ECO:0007669"/>
    <property type="project" value="TreeGrafter"/>
</dbReference>
<dbReference type="InterPro" id="IPR011990">
    <property type="entry name" value="TPR-like_helical_dom_sf"/>
</dbReference>
<dbReference type="STRING" id="2282107.A0A286UXQ4"/>
<reference evidence="2 3" key="1">
    <citation type="journal article" date="2017" name="Mol. Ecol.">
        <title>Comparative and population genomic landscape of Phellinus noxius: A hypervariable fungus causing root rot in trees.</title>
        <authorList>
            <person name="Chung C.L."/>
            <person name="Lee T.J."/>
            <person name="Akiba M."/>
            <person name="Lee H.H."/>
            <person name="Kuo T.H."/>
            <person name="Liu D."/>
            <person name="Ke H.M."/>
            <person name="Yokoi T."/>
            <person name="Roa M.B."/>
            <person name="Lu M.J."/>
            <person name="Chang Y.Y."/>
            <person name="Ann P.J."/>
            <person name="Tsai J.N."/>
            <person name="Chen C.Y."/>
            <person name="Tzean S.S."/>
            <person name="Ota Y."/>
            <person name="Hattori T."/>
            <person name="Sahashi N."/>
            <person name="Liou R.F."/>
            <person name="Kikuchi T."/>
            <person name="Tsai I.J."/>
        </authorList>
    </citation>
    <scope>NUCLEOTIDE SEQUENCE [LARGE SCALE GENOMIC DNA]</scope>
    <source>
        <strain evidence="2 3">FFPRI411160</strain>
    </source>
</reference>
<evidence type="ECO:0000313" key="2">
    <source>
        <dbReference type="EMBL" id="PAV24379.1"/>
    </source>
</evidence>
<feature type="compositionally biased region" description="Polar residues" evidence="1">
    <location>
        <begin position="19"/>
        <end position="30"/>
    </location>
</feature>
<dbReference type="Gene3D" id="1.25.40.10">
    <property type="entry name" value="Tetratricopeptide repeat domain"/>
    <property type="match status" value="1"/>
</dbReference>
<evidence type="ECO:0000256" key="1">
    <source>
        <dbReference type="SAM" id="MobiDB-lite"/>
    </source>
</evidence>
<dbReference type="InterPro" id="IPR006597">
    <property type="entry name" value="Sel1-like"/>
</dbReference>
<dbReference type="PANTHER" id="PTHR43628:SF1">
    <property type="entry name" value="CHITIN SYNTHASE REGULATORY FACTOR 2-RELATED"/>
    <property type="match status" value="1"/>
</dbReference>
<dbReference type="Proteomes" id="UP000217199">
    <property type="component" value="Unassembled WGS sequence"/>
</dbReference>
<comment type="caution">
    <text evidence="2">The sequence shown here is derived from an EMBL/GenBank/DDBJ whole genome shotgun (WGS) entry which is preliminary data.</text>
</comment>